<feature type="coiled-coil region" evidence="8">
    <location>
        <begin position="225"/>
        <end position="252"/>
    </location>
</feature>
<sequence>MIETMYHLSLWCPRSKAADLLDFLLADGSVQIQSDQDDARLDEQSADLVASHQKLRSILAALGDDAASDGSTVELLLHQFEKMPERTRQTLCGNLDSIGETIEALHARLAFLKEERENLVQSLAVAGRPHIPDRADRVRSLWWVSFESYPLCRARLNEAVSGLLERADDAVAYSRHDCPRSDLLLVEIALPREMDEMGRSVLRSAGARQWLPPGKFEKLNYGPASEAMEMEIRRLEAAASETSAELTALGRKWGPKLAALSFLTERNLAVRRALLRCRAAGTAVNLEGWLPESRLKAFCQSIREKFGDSVALTLRQPTKEEMPSVPTALRQSPPVRPFALFLQLVRPPGYGSTDPTAAISLFFPFFAGCIVGDIGYSAVMLLLLWVLCRCQKSPIFKDLRFILSAVAVWGIIWGVAFGECFGDMGHRLFGLEPLWVERGHAVMPVLFASLVMGLGHVLLGLGYGVFQSLRGGHRHHAAEKAGLIVVILSVLICLAPAGRLLPKSAVYWGLGGCGAGFLLLTAGGGIGGIVESFSAFGNILSYVRIGAIGLSSAILAVTASKFLDTFGLTAVGILAALAIHTLNFVMAFAESGLHAARLHYVEFMGKFYDSSGKQFTPFTDRRFHSWKKVS</sequence>
<organism evidence="10 11">
    <name type="scientific">Jonquetella anthropi DSM 22815</name>
    <dbReference type="NCBI Taxonomy" id="885272"/>
    <lineage>
        <taxon>Bacteria</taxon>
        <taxon>Thermotogati</taxon>
        <taxon>Synergistota</taxon>
        <taxon>Synergistia</taxon>
        <taxon>Synergistales</taxon>
        <taxon>Dethiosulfovibrionaceae</taxon>
        <taxon>Jonquetella</taxon>
    </lineage>
</organism>
<comment type="similarity">
    <text evidence="2">Belongs to the V-ATPase 116 kDa subunit family.</text>
</comment>
<keyword evidence="6" id="KW-0406">Ion transport</keyword>
<dbReference type="InterPro" id="IPR002490">
    <property type="entry name" value="V-ATPase_116kDa_su"/>
</dbReference>
<dbReference type="Proteomes" id="UP000003806">
    <property type="component" value="Chromosome"/>
</dbReference>
<feature type="coiled-coil region" evidence="8">
    <location>
        <begin position="95"/>
        <end position="122"/>
    </location>
</feature>
<feature type="transmembrane region" description="Helical" evidence="9">
    <location>
        <begin position="399"/>
        <end position="421"/>
    </location>
</feature>
<keyword evidence="11" id="KW-1185">Reference proteome</keyword>
<keyword evidence="4 9" id="KW-0812">Transmembrane</keyword>
<dbReference type="OrthoDB" id="9803814at2"/>
<dbReference type="PANTHER" id="PTHR11629:SF63">
    <property type="entry name" value="V-TYPE PROTON ATPASE SUBUNIT A"/>
    <property type="match status" value="1"/>
</dbReference>
<evidence type="ECO:0000256" key="9">
    <source>
        <dbReference type="SAM" id="Phobius"/>
    </source>
</evidence>
<feature type="transmembrane region" description="Helical" evidence="9">
    <location>
        <begin position="566"/>
        <end position="589"/>
    </location>
</feature>
<dbReference type="GO" id="GO:0051117">
    <property type="term" value="F:ATPase binding"/>
    <property type="evidence" value="ECO:0007669"/>
    <property type="project" value="TreeGrafter"/>
</dbReference>
<dbReference type="GO" id="GO:0007035">
    <property type="term" value="P:vacuolar acidification"/>
    <property type="evidence" value="ECO:0007669"/>
    <property type="project" value="TreeGrafter"/>
</dbReference>
<feature type="transmembrane region" description="Helical" evidence="9">
    <location>
        <begin position="507"/>
        <end position="530"/>
    </location>
</feature>
<name>H0UJ69_9BACT</name>
<evidence type="ECO:0000256" key="5">
    <source>
        <dbReference type="ARBA" id="ARBA00022989"/>
    </source>
</evidence>
<dbReference type="HOGENOM" id="CLU_025558_2_0_0"/>
<dbReference type="PANTHER" id="PTHR11629">
    <property type="entry name" value="VACUOLAR PROTON ATPASES"/>
    <property type="match status" value="1"/>
</dbReference>
<feature type="transmembrane region" description="Helical" evidence="9">
    <location>
        <begin position="542"/>
        <end position="560"/>
    </location>
</feature>
<protein>
    <submittedName>
        <fullName evidence="10">Vacuolar-type H+-ATPase subunit I</fullName>
    </submittedName>
</protein>
<dbReference type="STRING" id="885272.JonanDRAFT_0384"/>
<dbReference type="eggNOG" id="COG1269">
    <property type="taxonomic scope" value="Bacteria"/>
</dbReference>
<evidence type="ECO:0000256" key="8">
    <source>
        <dbReference type="SAM" id="Coils"/>
    </source>
</evidence>
<evidence type="ECO:0000313" key="10">
    <source>
        <dbReference type="EMBL" id="EHM12802.1"/>
    </source>
</evidence>
<gene>
    <name evidence="10" type="ORF">JonanDRAFT_0384</name>
</gene>
<dbReference type="EMBL" id="CM001376">
    <property type="protein sequence ID" value="EHM12802.1"/>
    <property type="molecule type" value="Genomic_DNA"/>
</dbReference>
<keyword evidence="7 9" id="KW-0472">Membrane</keyword>
<dbReference type="RefSeq" id="WP_008520293.1">
    <property type="nucleotide sequence ID" value="NZ_CM001376.1"/>
</dbReference>
<evidence type="ECO:0000256" key="3">
    <source>
        <dbReference type="ARBA" id="ARBA00022448"/>
    </source>
</evidence>
<dbReference type="GO" id="GO:0046961">
    <property type="term" value="F:proton-transporting ATPase activity, rotational mechanism"/>
    <property type="evidence" value="ECO:0007669"/>
    <property type="project" value="InterPro"/>
</dbReference>
<dbReference type="GO" id="GO:0016471">
    <property type="term" value="C:vacuolar proton-transporting V-type ATPase complex"/>
    <property type="evidence" value="ECO:0007669"/>
    <property type="project" value="TreeGrafter"/>
</dbReference>
<evidence type="ECO:0000256" key="6">
    <source>
        <dbReference type="ARBA" id="ARBA00023065"/>
    </source>
</evidence>
<dbReference type="AlphaFoldDB" id="H0UJ69"/>
<evidence type="ECO:0000256" key="1">
    <source>
        <dbReference type="ARBA" id="ARBA00004141"/>
    </source>
</evidence>
<comment type="subcellular location">
    <subcellularLocation>
        <location evidence="1">Membrane</location>
        <topology evidence="1">Multi-pass membrane protein</topology>
    </subcellularLocation>
</comment>
<evidence type="ECO:0000256" key="4">
    <source>
        <dbReference type="ARBA" id="ARBA00022692"/>
    </source>
</evidence>
<feature type="transmembrane region" description="Helical" evidence="9">
    <location>
        <begin position="361"/>
        <end position="387"/>
    </location>
</feature>
<keyword evidence="3" id="KW-0813">Transport</keyword>
<reference evidence="10 11" key="1">
    <citation type="submission" date="2011-11" db="EMBL/GenBank/DDBJ databases">
        <title>The Noncontiguous Finished genome of Jonquetella anthropi DSM 22815.</title>
        <authorList>
            <consortium name="US DOE Joint Genome Institute (JGI-PGF)"/>
            <person name="Lucas S."/>
            <person name="Copeland A."/>
            <person name="Lapidus A."/>
            <person name="Glavina del Rio T."/>
            <person name="Dalin E."/>
            <person name="Tice H."/>
            <person name="Bruce D."/>
            <person name="Goodwin L."/>
            <person name="Pitluck S."/>
            <person name="Peters L."/>
            <person name="Mikhailova N."/>
            <person name="Held B."/>
            <person name="Kyrpides N."/>
            <person name="Mavromatis K."/>
            <person name="Ivanova N."/>
            <person name="Markowitz V."/>
            <person name="Cheng J.-F."/>
            <person name="Hugenholtz P."/>
            <person name="Woyke T."/>
            <person name="Wu D."/>
            <person name="Gronow S."/>
            <person name="Wellnitz S."/>
            <person name="Brambilla E."/>
            <person name="Klenk H.-P."/>
            <person name="Eisen J.A."/>
        </authorList>
    </citation>
    <scope>NUCLEOTIDE SEQUENCE [LARGE SCALE GENOMIC DNA]</scope>
    <source>
        <strain evidence="10 11">DSM 22815</strain>
    </source>
</reference>
<keyword evidence="5 9" id="KW-1133">Transmembrane helix</keyword>
<dbReference type="Pfam" id="PF01496">
    <property type="entry name" value="V_ATPase_I"/>
    <property type="match status" value="1"/>
</dbReference>
<feature type="transmembrane region" description="Helical" evidence="9">
    <location>
        <begin position="441"/>
        <end position="469"/>
    </location>
</feature>
<feature type="transmembrane region" description="Helical" evidence="9">
    <location>
        <begin position="481"/>
        <end position="501"/>
    </location>
</feature>
<evidence type="ECO:0000256" key="7">
    <source>
        <dbReference type="ARBA" id="ARBA00023136"/>
    </source>
</evidence>
<dbReference type="GO" id="GO:0033179">
    <property type="term" value="C:proton-transporting V-type ATPase, V0 domain"/>
    <property type="evidence" value="ECO:0007669"/>
    <property type="project" value="InterPro"/>
</dbReference>
<proteinExistence type="inferred from homology"/>
<accession>H0UJ69</accession>
<evidence type="ECO:0000256" key="2">
    <source>
        <dbReference type="ARBA" id="ARBA00009904"/>
    </source>
</evidence>
<keyword evidence="8" id="KW-0175">Coiled coil</keyword>
<evidence type="ECO:0000313" key="11">
    <source>
        <dbReference type="Proteomes" id="UP000003806"/>
    </source>
</evidence>